<keyword evidence="1" id="KW-0472">Membrane</keyword>
<name>A0A919NHT1_9ACTN</name>
<proteinExistence type="predicted"/>
<organism evidence="2 3">
    <name type="scientific">Paractinoplanes tereljensis</name>
    <dbReference type="NCBI Taxonomy" id="571912"/>
    <lineage>
        <taxon>Bacteria</taxon>
        <taxon>Bacillati</taxon>
        <taxon>Actinomycetota</taxon>
        <taxon>Actinomycetes</taxon>
        <taxon>Micromonosporales</taxon>
        <taxon>Micromonosporaceae</taxon>
        <taxon>Paractinoplanes</taxon>
    </lineage>
</organism>
<keyword evidence="3" id="KW-1185">Reference proteome</keyword>
<comment type="caution">
    <text evidence="2">The sequence shown here is derived from an EMBL/GenBank/DDBJ whole genome shotgun (WGS) entry which is preliminary data.</text>
</comment>
<protein>
    <submittedName>
        <fullName evidence="2">Uncharacterized protein</fullName>
    </submittedName>
</protein>
<sequence length="311" mass="35244">MFRSLQNAKLRRLLLLGAAVFTVVLLFIQYFITPGKSKGDAFRAVAQDNLANLVALVVTSGLGLAFYHFFVKDEQELDQIRALDPQTSRLKHAHAAETSGFWYAEGQVGRWVRDNVFLAFAKRAREGMQIHDVRLALLDPRAEDLCAIHAVRRRSHLTRREQRWDVARVQAEICATILASIAYCAMYDRMRIRVFLRPGSTPFRVDICTDFLFVTQDDALAPVITIMSDSKHYRSVLAYFQEYDRNEPEAIEINVQAAANLVRKFGGPKAFRPDRYEAIAQEAGLAFPALADPDFCKLVQKCCPTLRGELT</sequence>
<evidence type="ECO:0000313" key="2">
    <source>
        <dbReference type="EMBL" id="GIF18027.1"/>
    </source>
</evidence>
<evidence type="ECO:0000256" key="1">
    <source>
        <dbReference type="SAM" id="Phobius"/>
    </source>
</evidence>
<keyword evidence="1" id="KW-1133">Transmembrane helix</keyword>
<gene>
    <name evidence="2" type="ORF">Ate02nite_07570</name>
</gene>
<accession>A0A919NHT1</accession>
<evidence type="ECO:0000313" key="3">
    <source>
        <dbReference type="Proteomes" id="UP000623608"/>
    </source>
</evidence>
<keyword evidence="1" id="KW-0812">Transmembrane</keyword>
<dbReference type="RefSeq" id="WP_239147109.1">
    <property type="nucleotide sequence ID" value="NZ_BOMY01000002.1"/>
</dbReference>
<feature type="transmembrane region" description="Helical" evidence="1">
    <location>
        <begin position="52"/>
        <end position="71"/>
    </location>
</feature>
<reference evidence="2" key="1">
    <citation type="submission" date="2021-01" db="EMBL/GenBank/DDBJ databases">
        <title>Whole genome shotgun sequence of Actinoplanes tereljensis NBRC 105297.</title>
        <authorList>
            <person name="Komaki H."/>
            <person name="Tamura T."/>
        </authorList>
    </citation>
    <scope>NUCLEOTIDE SEQUENCE</scope>
    <source>
        <strain evidence="2">NBRC 105297</strain>
    </source>
</reference>
<feature type="transmembrane region" description="Helical" evidence="1">
    <location>
        <begin position="12"/>
        <end position="32"/>
    </location>
</feature>
<dbReference type="AlphaFoldDB" id="A0A919NHT1"/>
<dbReference type="Proteomes" id="UP000623608">
    <property type="component" value="Unassembled WGS sequence"/>
</dbReference>
<dbReference type="EMBL" id="BOMY01000002">
    <property type="protein sequence ID" value="GIF18027.1"/>
    <property type="molecule type" value="Genomic_DNA"/>
</dbReference>